<evidence type="ECO:0000256" key="4">
    <source>
        <dbReference type="ARBA" id="ARBA00023040"/>
    </source>
</evidence>
<dbReference type="GO" id="GO:0005886">
    <property type="term" value="C:plasma membrane"/>
    <property type="evidence" value="ECO:0007669"/>
    <property type="project" value="TreeGrafter"/>
</dbReference>
<name>A0A9Q1HPS4_CONCO</name>
<dbReference type="SUPFAM" id="SSF81321">
    <property type="entry name" value="Family A G protein-coupled receptor-like"/>
    <property type="match status" value="1"/>
</dbReference>
<keyword evidence="6 9" id="KW-0675">Receptor</keyword>
<dbReference type="InterPro" id="IPR017452">
    <property type="entry name" value="GPCR_Rhodpsn_7TM"/>
</dbReference>
<feature type="transmembrane region" description="Helical" evidence="10">
    <location>
        <begin position="91"/>
        <end position="113"/>
    </location>
</feature>
<protein>
    <recommendedName>
        <fullName evidence="11">G-protein coupled receptors family 1 profile domain-containing protein</fullName>
    </recommendedName>
</protein>
<evidence type="ECO:0000256" key="6">
    <source>
        <dbReference type="ARBA" id="ARBA00023170"/>
    </source>
</evidence>
<keyword evidence="5 10" id="KW-0472">Membrane</keyword>
<comment type="subcellular location">
    <subcellularLocation>
        <location evidence="1">Membrane</location>
        <topology evidence="1">Multi-pass membrane protein</topology>
    </subcellularLocation>
</comment>
<dbReference type="InterPro" id="IPR000276">
    <property type="entry name" value="GPCR_Rhodpsn"/>
</dbReference>
<dbReference type="EMBL" id="JAFJMO010000014">
    <property type="protein sequence ID" value="KAJ8256321.1"/>
    <property type="molecule type" value="Genomic_DNA"/>
</dbReference>
<keyword evidence="2 9" id="KW-0812">Transmembrane</keyword>
<dbReference type="PRINTS" id="PR00237">
    <property type="entry name" value="GPCRRHODOPSN"/>
</dbReference>
<evidence type="ECO:0000256" key="1">
    <source>
        <dbReference type="ARBA" id="ARBA00004141"/>
    </source>
</evidence>
<comment type="similarity">
    <text evidence="9">Belongs to the G-protein coupled receptor 1 family.</text>
</comment>
<evidence type="ECO:0000259" key="11">
    <source>
        <dbReference type="PROSITE" id="PS50262"/>
    </source>
</evidence>
<dbReference type="AlphaFoldDB" id="A0A9Q1HPS4"/>
<dbReference type="PANTHER" id="PTHR24232">
    <property type="entry name" value="G-PROTEIN COUPLED RECEPTOR"/>
    <property type="match status" value="1"/>
</dbReference>
<dbReference type="Gene3D" id="1.20.1070.10">
    <property type="entry name" value="Rhodopsin 7-helix transmembrane proteins"/>
    <property type="match status" value="1"/>
</dbReference>
<dbReference type="OrthoDB" id="9447539at2759"/>
<gene>
    <name evidence="12" type="ORF">COCON_G00184730</name>
</gene>
<feature type="domain" description="G-protein coupled receptors family 1 profile" evidence="11">
    <location>
        <begin position="31"/>
        <end position="125"/>
    </location>
</feature>
<feature type="transmembrane region" description="Helical" evidence="10">
    <location>
        <begin position="20"/>
        <end position="43"/>
    </location>
</feature>
<dbReference type="PANTHER" id="PTHR24232:SF56">
    <property type="entry name" value="G-PROTEIN COUPLED RECEPTOR 55"/>
    <property type="match status" value="1"/>
</dbReference>
<evidence type="ECO:0000256" key="7">
    <source>
        <dbReference type="ARBA" id="ARBA00023180"/>
    </source>
</evidence>
<sequence length="125" mass="14517">MSNCSFEAVDSLMVSLQLVIYIPIFIFGLVLNTAALVVFCFVLRKWTESSIYMTNLVLMDLLILFPLPFKMHATRHRWAPDKRPFCSFLESLYFVSVYGSIYTIVGIAVDRYIAIRHPFRAKQLR</sequence>
<evidence type="ECO:0000256" key="8">
    <source>
        <dbReference type="ARBA" id="ARBA00023224"/>
    </source>
</evidence>
<evidence type="ECO:0000313" key="12">
    <source>
        <dbReference type="EMBL" id="KAJ8256321.1"/>
    </source>
</evidence>
<dbReference type="GO" id="GO:0035025">
    <property type="term" value="P:positive regulation of Rho protein signal transduction"/>
    <property type="evidence" value="ECO:0007669"/>
    <property type="project" value="TreeGrafter"/>
</dbReference>
<reference evidence="12" key="1">
    <citation type="journal article" date="2023" name="Science">
        <title>Genome structures resolve the early diversification of teleost fishes.</title>
        <authorList>
            <person name="Parey E."/>
            <person name="Louis A."/>
            <person name="Montfort J."/>
            <person name="Bouchez O."/>
            <person name="Roques C."/>
            <person name="Iampietro C."/>
            <person name="Lluch J."/>
            <person name="Castinel A."/>
            <person name="Donnadieu C."/>
            <person name="Desvignes T."/>
            <person name="Floi Bucao C."/>
            <person name="Jouanno E."/>
            <person name="Wen M."/>
            <person name="Mejri S."/>
            <person name="Dirks R."/>
            <person name="Jansen H."/>
            <person name="Henkel C."/>
            <person name="Chen W.J."/>
            <person name="Zahm M."/>
            <person name="Cabau C."/>
            <person name="Klopp C."/>
            <person name="Thompson A.W."/>
            <person name="Robinson-Rechavi M."/>
            <person name="Braasch I."/>
            <person name="Lecointre G."/>
            <person name="Bobe J."/>
            <person name="Postlethwait J.H."/>
            <person name="Berthelot C."/>
            <person name="Roest Crollius H."/>
            <person name="Guiguen Y."/>
        </authorList>
    </citation>
    <scope>NUCLEOTIDE SEQUENCE</scope>
    <source>
        <strain evidence="12">Concon-B</strain>
    </source>
</reference>
<keyword evidence="8 9" id="KW-0807">Transducer</keyword>
<keyword evidence="7" id="KW-0325">Glycoprotein</keyword>
<evidence type="ECO:0000313" key="13">
    <source>
        <dbReference type="Proteomes" id="UP001152803"/>
    </source>
</evidence>
<evidence type="ECO:0000256" key="2">
    <source>
        <dbReference type="ARBA" id="ARBA00022692"/>
    </source>
</evidence>
<keyword evidence="13" id="KW-1185">Reference proteome</keyword>
<dbReference type="GO" id="GO:0004930">
    <property type="term" value="F:G protein-coupled receptor activity"/>
    <property type="evidence" value="ECO:0007669"/>
    <property type="project" value="UniProtKB-KW"/>
</dbReference>
<keyword evidence="4 9" id="KW-0297">G-protein coupled receptor</keyword>
<keyword evidence="3 10" id="KW-1133">Transmembrane helix</keyword>
<evidence type="ECO:0000256" key="3">
    <source>
        <dbReference type="ARBA" id="ARBA00022989"/>
    </source>
</evidence>
<proteinExistence type="inferred from homology"/>
<comment type="caution">
    <text evidence="12">The sequence shown here is derived from an EMBL/GenBank/DDBJ whole genome shotgun (WGS) entry which is preliminary data.</text>
</comment>
<evidence type="ECO:0000256" key="9">
    <source>
        <dbReference type="RuleBase" id="RU000688"/>
    </source>
</evidence>
<accession>A0A9Q1HPS4</accession>
<organism evidence="12 13">
    <name type="scientific">Conger conger</name>
    <name type="common">Conger eel</name>
    <name type="synonym">Muraena conger</name>
    <dbReference type="NCBI Taxonomy" id="82655"/>
    <lineage>
        <taxon>Eukaryota</taxon>
        <taxon>Metazoa</taxon>
        <taxon>Chordata</taxon>
        <taxon>Craniata</taxon>
        <taxon>Vertebrata</taxon>
        <taxon>Euteleostomi</taxon>
        <taxon>Actinopterygii</taxon>
        <taxon>Neopterygii</taxon>
        <taxon>Teleostei</taxon>
        <taxon>Anguilliformes</taxon>
        <taxon>Congridae</taxon>
        <taxon>Conger</taxon>
    </lineage>
</organism>
<dbReference type="Pfam" id="PF00001">
    <property type="entry name" value="7tm_1"/>
    <property type="match status" value="1"/>
</dbReference>
<feature type="transmembrane region" description="Helical" evidence="10">
    <location>
        <begin position="50"/>
        <end position="71"/>
    </location>
</feature>
<feature type="non-terminal residue" evidence="12">
    <location>
        <position position="125"/>
    </location>
</feature>
<dbReference type="PROSITE" id="PS50262">
    <property type="entry name" value="G_PROTEIN_RECEP_F1_2"/>
    <property type="match status" value="1"/>
</dbReference>
<dbReference type="PROSITE" id="PS00237">
    <property type="entry name" value="G_PROTEIN_RECEP_F1_1"/>
    <property type="match status" value="1"/>
</dbReference>
<evidence type="ECO:0000256" key="10">
    <source>
        <dbReference type="SAM" id="Phobius"/>
    </source>
</evidence>
<dbReference type="GO" id="GO:0007200">
    <property type="term" value="P:phospholipase C-activating G protein-coupled receptor signaling pathway"/>
    <property type="evidence" value="ECO:0007669"/>
    <property type="project" value="TreeGrafter"/>
</dbReference>
<dbReference type="Proteomes" id="UP001152803">
    <property type="component" value="Unassembled WGS sequence"/>
</dbReference>
<evidence type="ECO:0000256" key="5">
    <source>
        <dbReference type="ARBA" id="ARBA00023136"/>
    </source>
</evidence>